<dbReference type="InterPro" id="IPR048254">
    <property type="entry name" value="CDP_ALCOHOL_P_TRANSF_CS"/>
</dbReference>
<keyword evidence="1 2" id="KW-0808">Transferase</keyword>
<keyword evidence="5" id="KW-1185">Reference proteome</keyword>
<evidence type="ECO:0000313" key="4">
    <source>
        <dbReference type="EMBL" id="MFC3628665.1"/>
    </source>
</evidence>
<dbReference type="InterPro" id="IPR000462">
    <property type="entry name" value="CDP-OH_P_trans"/>
</dbReference>
<gene>
    <name evidence="4" type="ORF">ACFOM8_04325</name>
</gene>
<dbReference type="GO" id="GO:0016740">
    <property type="term" value="F:transferase activity"/>
    <property type="evidence" value="ECO:0007669"/>
    <property type="project" value="UniProtKB-KW"/>
</dbReference>
<name>A0ABV7U0R6_9RHOB</name>
<comment type="similarity">
    <text evidence="2">Belongs to the CDP-alcohol phosphatidyltransferase class-I family.</text>
</comment>
<accession>A0ABV7U0R6</accession>
<keyword evidence="3" id="KW-0472">Membrane</keyword>
<feature type="transmembrane region" description="Helical" evidence="3">
    <location>
        <begin position="12"/>
        <end position="36"/>
    </location>
</feature>
<organism evidence="4 5">
    <name type="scientific">Paracoccus angustae</name>
    <dbReference type="NCBI Taxonomy" id="1671480"/>
    <lineage>
        <taxon>Bacteria</taxon>
        <taxon>Pseudomonadati</taxon>
        <taxon>Pseudomonadota</taxon>
        <taxon>Alphaproteobacteria</taxon>
        <taxon>Rhodobacterales</taxon>
        <taxon>Paracoccaceae</taxon>
        <taxon>Paracoccus</taxon>
    </lineage>
</organism>
<feature type="transmembrane region" description="Helical" evidence="3">
    <location>
        <begin position="143"/>
        <end position="159"/>
    </location>
</feature>
<evidence type="ECO:0000313" key="5">
    <source>
        <dbReference type="Proteomes" id="UP001595539"/>
    </source>
</evidence>
<dbReference type="Gene3D" id="1.20.120.1760">
    <property type="match status" value="1"/>
</dbReference>
<sequence length="244" mass="25241">MRKSWPVRPLHPVVPSLPVWTGLALSAGLAAALAWITARTLGASGAAGAGTVAGFLGAAAGIGILMRRHYPHSRMGACNMVTLGRAALVCALLAPLADGRGAGWAAAAVAGLALALDGADGWLARRAGLVSRFGARFDMEVDAAMALVLSLHVLVGTALGPEVLLLGLARYGFVAAGLALPWLRADLPPSLGRKTVCVAQLAALILLQTPLPTETQAVWLTRLTVLALLWSFGRDILWLQGRRG</sequence>
<keyword evidence="3" id="KW-1133">Transmembrane helix</keyword>
<evidence type="ECO:0000256" key="3">
    <source>
        <dbReference type="SAM" id="Phobius"/>
    </source>
</evidence>
<feature type="transmembrane region" description="Helical" evidence="3">
    <location>
        <begin position="77"/>
        <end position="97"/>
    </location>
</feature>
<keyword evidence="3" id="KW-0812">Transmembrane</keyword>
<comment type="caution">
    <text evidence="4">The sequence shown here is derived from an EMBL/GenBank/DDBJ whole genome shotgun (WGS) entry which is preliminary data.</text>
</comment>
<feature type="transmembrane region" description="Helical" evidence="3">
    <location>
        <begin position="103"/>
        <end position="123"/>
    </location>
</feature>
<feature type="transmembrane region" description="Helical" evidence="3">
    <location>
        <begin position="42"/>
        <end position="65"/>
    </location>
</feature>
<dbReference type="Pfam" id="PF01066">
    <property type="entry name" value="CDP-OH_P_transf"/>
    <property type="match status" value="1"/>
</dbReference>
<dbReference type="EC" id="2.7.8.-" evidence="4"/>
<reference evidence="5" key="1">
    <citation type="journal article" date="2019" name="Int. J. Syst. Evol. Microbiol.">
        <title>The Global Catalogue of Microorganisms (GCM) 10K type strain sequencing project: providing services to taxonomists for standard genome sequencing and annotation.</title>
        <authorList>
            <consortium name="The Broad Institute Genomics Platform"/>
            <consortium name="The Broad Institute Genome Sequencing Center for Infectious Disease"/>
            <person name="Wu L."/>
            <person name="Ma J."/>
        </authorList>
    </citation>
    <scope>NUCLEOTIDE SEQUENCE [LARGE SCALE GENOMIC DNA]</scope>
    <source>
        <strain evidence="5">KCTC 42473</strain>
    </source>
</reference>
<dbReference type="Proteomes" id="UP001595539">
    <property type="component" value="Unassembled WGS sequence"/>
</dbReference>
<dbReference type="RefSeq" id="WP_377759632.1">
    <property type="nucleotide sequence ID" value="NZ_JBHRXY010000002.1"/>
</dbReference>
<dbReference type="EMBL" id="JBHRXY010000002">
    <property type="protein sequence ID" value="MFC3628665.1"/>
    <property type="molecule type" value="Genomic_DNA"/>
</dbReference>
<evidence type="ECO:0000256" key="1">
    <source>
        <dbReference type="ARBA" id="ARBA00022679"/>
    </source>
</evidence>
<dbReference type="PROSITE" id="PS00379">
    <property type="entry name" value="CDP_ALCOHOL_P_TRANSF"/>
    <property type="match status" value="1"/>
</dbReference>
<protein>
    <submittedName>
        <fullName evidence="4">CDP-alcohol phosphatidyltransferase family protein</fullName>
        <ecNumber evidence="4">2.7.8.-</ecNumber>
    </submittedName>
</protein>
<dbReference type="InterPro" id="IPR043130">
    <property type="entry name" value="CDP-OH_PTrfase_TM_dom"/>
</dbReference>
<evidence type="ECO:0000256" key="2">
    <source>
        <dbReference type="RuleBase" id="RU003750"/>
    </source>
</evidence>
<proteinExistence type="inferred from homology"/>